<protein>
    <submittedName>
        <fullName evidence="2">Uncharacterized protein</fullName>
    </submittedName>
</protein>
<sequence length="117" mass="12927">MYKSMTLLVLVALAASVVSMETQDQEAAEQYYRVHGFYPAWYTYSTPAYTAVKSYPYVTYAGYPAAYPAGVKNVIAPYYAAYPYGYQAYPYAAPYTFYSTPVAPYVAPAAPEAPAKV</sequence>
<feature type="signal peptide" evidence="1">
    <location>
        <begin position="1"/>
        <end position="19"/>
    </location>
</feature>
<evidence type="ECO:0000256" key="1">
    <source>
        <dbReference type="SAM" id="SignalP"/>
    </source>
</evidence>
<accession>A0AAD5KVS2</accession>
<feature type="chain" id="PRO_5042232176" evidence="1">
    <location>
        <begin position="20"/>
        <end position="117"/>
    </location>
</feature>
<keyword evidence="3" id="KW-1185">Reference proteome</keyword>
<evidence type="ECO:0000313" key="2">
    <source>
        <dbReference type="EMBL" id="KAI9561544.1"/>
    </source>
</evidence>
<reference evidence="2 3" key="1">
    <citation type="submission" date="2022-05" db="EMBL/GenBank/DDBJ databases">
        <title>A multi-omics perspective on studying reproductive biology in Daphnia sinensis.</title>
        <authorList>
            <person name="Jia J."/>
        </authorList>
    </citation>
    <scope>NUCLEOTIDE SEQUENCE [LARGE SCALE GENOMIC DNA]</scope>
    <source>
        <strain evidence="2 3">WSL</strain>
    </source>
</reference>
<dbReference type="Proteomes" id="UP000820818">
    <property type="component" value="Linkage Group LG3"/>
</dbReference>
<dbReference type="EMBL" id="WJBH02000003">
    <property type="protein sequence ID" value="KAI9561544.1"/>
    <property type="molecule type" value="Genomic_DNA"/>
</dbReference>
<keyword evidence="1" id="KW-0732">Signal</keyword>
<comment type="caution">
    <text evidence="2">The sequence shown here is derived from an EMBL/GenBank/DDBJ whole genome shotgun (WGS) entry which is preliminary data.</text>
</comment>
<name>A0AAD5KVS2_9CRUS</name>
<dbReference type="AlphaFoldDB" id="A0AAD5KVS2"/>
<proteinExistence type="predicted"/>
<organism evidence="2 3">
    <name type="scientific">Daphnia sinensis</name>
    <dbReference type="NCBI Taxonomy" id="1820382"/>
    <lineage>
        <taxon>Eukaryota</taxon>
        <taxon>Metazoa</taxon>
        <taxon>Ecdysozoa</taxon>
        <taxon>Arthropoda</taxon>
        <taxon>Crustacea</taxon>
        <taxon>Branchiopoda</taxon>
        <taxon>Diplostraca</taxon>
        <taxon>Cladocera</taxon>
        <taxon>Anomopoda</taxon>
        <taxon>Daphniidae</taxon>
        <taxon>Daphnia</taxon>
        <taxon>Daphnia similis group</taxon>
    </lineage>
</organism>
<gene>
    <name evidence="2" type="ORF">GHT06_012503</name>
</gene>
<evidence type="ECO:0000313" key="3">
    <source>
        <dbReference type="Proteomes" id="UP000820818"/>
    </source>
</evidence>